<keyword evidence="2" id="KW-0808">Transferase</keyword>
<feature type="domain" description="SAM-dependent methyltransferase TRM5/TYW2-type" evidence="3">
    <location>
        <begin position="89"/>
        <end position="391"/>
    </location>
</feature>
<comment type="pathway">
    <text evidence="2">tRNA modification; wybutosine-tRNA(Phe) biosynthesis.</text>
</comment>
<comment type="catalytic activity">
    <reaction evidence="1">
        <text>4-demethylwyosine(37) in tRNA(Phe) + S-adenosyl-L-methionine = 4-demethyl-7-[(3S)-3-amino-3-carboxypropyl]wyosine(37) in tRNA(Phe) + S-methyl-5'-thioadenosine + H(+)</text>
        <dbReference type="Rhea" id="RHEA:36355"/>
        <dbReference type="Rhea" id="RHEA-COMP:10164"/>
        <dbReference type="Rhea" id="RHEA-COMP:10378"/>
        <dbReference type="ChEBI" id="CHEBI:15378"/>
        <dbReference type="ChEBI" id="CHEBI:17509"/>
        <dbReference type="ChEBI" id="CHEBI:59789"/>
        <dbReference type="ChEBI" id="CHEBI:64315"/>
        <dbReference type="ChEBI" id="CHEBI:73550"/>
        <dbReference type="EC" id="2.5.1.114"/>
    </reaction>
</comment>
<dbReference type="AlphaFoldDB" id="A0A9N9UVU2"/>
<comment type="caution">
    <text evidence="4">The sequence shown here is derived from an EMBL/GenBank/DDBJ whole genome shotgun (WGS) entry which is preliminary data.</text>
</comment>
<keyword evidence="5" id="KW-1185">Reference proteome</keyword>
<reference evidence="4" key="1">
    <citation type="submission" date="2021-10" db="EMBL/GenBank/DDBJ databases">
        <authorList>
            <person name="Piombo E."/>
        </authorList>
    </citation>
    <scope>NUCLEOTIDE SEQUENCE</scope>
</reference>
<protein>
    <recommendedName>
        <fullName evidence="2">tRNA wybutosine-synthesizing protein 2</fullName>
        <shortName evidence="2">tRNA-yW-synthesizing protein 2</shortName>
    </recommendedName>
    <alternativeName>
        <fullName evidence="2">tRNA(Phe) (4-demethylwyosine(37)-C(7)) aminocarboxypropyltransferase</fullName>
    </alternativeName>
</protein>
<keyword evidence="2" id="KW-0963">Cytoplasm</keyword>
<evidence type="ECO:0000313" key="4">
    <source>
        <dbReference type="EMBL" id="CAH0001796.1"/>
    </source>
</evidence>
<accession>A0A9N9UVU2</accession>
<dbReference type="InterPro" id="IPR029063">
    <property type="entry name" value="SAM-dependent_MTases_sf"/>
</dbReference>
<dbReference type="PROSITE" id="PS51684">
    <property type="entry name" value="SAM_MT_TRM5_TYW2"/>
    <property type="match status" value="1"/>
</dbReference>
<evidence type="ECO:0000256" key="1">
    <source>
        <dbReference type="ARBA" id="ARBA00049400"/>
    </source>
</evidence>
<dbReference type="GO" id="GO:0005737">
    <property type="term" value="C:cytoplasm"/>
    <property type="evidence" value="ECO:0007669"/>
    <property type="project" value="UniProtKB-SubCell"/>
</dbReference>
<sequence length="397" mass="43893">MGKQRQQNPILSALSQWLEGLDSDTPGAETDDGWKQEIIDKTPKRFTVYEPMALLPAGSFTHPSWKALLARVGETTAAQLWALILRELSKKSGPELTHLAVTEGIPLLKEGDEQGEENVLRSPSGLRMLHGDFGPSATLGPDNPAEGDFERALWVSTKQNGIYQTWAPRWTMFSRGNVKEKARLLEFKLPPAGQAEVQASGGHDVWAVDLYGGIGYFVFSYASLGMRVLCWEINPWSVEGLRRGALANRWTVRVIQGVELELPAEDLIRGGEQIVVFLEDNQKALGRIRSLHASGSSGEIRHVNCGFLPTSEATWKPAWDMTGQSSETWFHFHENVGVDDIKDRQSSIEGLCKSWAASEGSVRSVDADHVELVKTFAPGVWHCVFDVHVTRSSSCTT</sequence>
<proteinExistence type="inferred from homology"/>
<comment type="subcellular location">
    <subcellularLocation>
        <location evidence="2">Cytoplasm</location>
    </subcellularLocation>
</comment>
<dbReference type="GO" id="GO:0008175">
    <property type="term" value="F:tRNA methyltransferase activity"/>
    <property type="evidence" value="ECO:0007669"/>
    <property type="project" value="TreeGrafter"/>
</dbReference>
<evidence type="ECO:0000259" key="3">
    <source>
        <dbReference type="PROSITE" id="PS51684"/>
    </source>
</evidence>
<evidence type="ECO:0000256" key="2">
    <source>
        <dbReference type="PIRNR" id="PIRNR038972"/>
    </source>
</evidence>
<dbReference type="Proteomes" id="UP000754883">
    <property type="component" value="Unassembled WGS sequence"/>
</dbReference>
<evidence type="ECO:0000313" key="5">
    <source>
        <dbReference type="Proteomes" id="UP000754883"/>
    </source>
</evidence>
<dbReference type="InterPro" id="IPR030382">
    <property type="entry name" value="MeTrfase_TRM5/TYW2"/>
</dbReference>
<dbReference type="PANTHER" id="PTHR23245">
    <property type="entry name" value="TRNA METHYLTRANSFERASE"/>
    <property type="match status" value="1"/>
</dbReference>
<dbReference type="PIRSF" id="PIRSF038972">
    <property type="entry name" value="Trm12"/>
    <property type="match status" value="1"/>
</dbReference>
<keyword evidence="2" id="KW-0819">tRNA processing</keyword>
<name>A0A9N9UVU2_9HYPO</name>
<dbReference type="SUPFAM" id="SSF53335">
    <property type="entry name" value="S-adenosyl-L-methionine-dependent methyltransferases"/>
    <property type="match status" value="1"/>
</dbReference>
<comment type="function">
    <text evidence="2">S-adenosyl-L-methionine-dependent transferase that acts as a component of the wybutosine biosynthesis pathway. Wybutosine is a hyper modified guanosine with a tricyclic base found at the 3'-position adjacent to the anticodon of eukaryotic phenylalanine tRNA. Catalyzes the transfer of the alpha-amino-alpha-carboxypropyl (acp) group from S-adenosyl-L-methionine to the C-7 position of 4-demethylwyosine (imG-14) to produce wybutosine-86.</text>
</comment>
<dbReference type="EMBL" id="CABFNO020001560">
    <property type="protein sequence ID" value="CAH0001796.1"/>
    <property type="molecule type" value="Genomic_DNA"/>
</dbReference>
<keyword evidence="2" id="KW-0949">S-adenosyl-L-methionine</keyword>
<dbReference type="GO" id="GO:0008757">
    <property type="term" value="F:S-adenosylmethionine-dependent methyltransferase activity"/>
    <property type="evidence" value="ECO:0007669"/>
    <property type="project" value="InterPro"/>
</dbReference>
<organism evidence="4 5">
    <name type="scientific">Clonostachys byssicola</name>
    <dbReference type="NCBI Taxonomy" id="160290"/>
    <lineage>
        <taxon>Eukaryota</taxon>
        <taxon>Fungi</taxon>
        <taxon>Dikarya</taxon>
        <taxon>Ascomycota</taxon>
        <taxon>Pezizomycotina</taxon>
        <taxon>Sordariomycetes</taxon>
        <taxon>Hypocreomycetidae</taxon>
        <taxon>Hypocreales</taxon>
        <taxon>Bionectriaceae</taxon>
        <taxon>Clonostachys</taxon>
    </lineage>
</organism>
<dbReference type="InterPro" id="IPR026274">
    <property type="entry name" value="tRNA_wybutosine_synth_prot_2"/>
</dbReference>
<dbReference type="GO" id="GO:0031591">
    <property type="term" value="P:wybutosine biosynthetic process"/>
    <property type="evidence" value="ECO:0007669"/>
    <property type="project" value="InterPro"/>
</dbReference>
<comment type="similarity">
    <text evidence="2">Belongs to the class I-like SAM-binding methyltransferase superfamily. TRM5/TYW2 family.</text>
</comment>
<dbReference type="PANTHER" id="PTHR23245:SF25">
    <property type="entry name" value="TRNA WYBUTOSINE-SYNTHESIZING PROTEIN 2 HOMOLOG"/>
    <property type="match status" value="1"/>
</dbReference>
<dbReference type="Gene3D" id="3.40.50.150">
    <property type="entry name" value="Vaccinia Virus protein VP39"/>
    <property type="match status" value="1"/>
</dbReference>
<dbReference type="GO" id="GO:0030488">
    <property type="term" value="P:tRNA methylation"/>
    <property type="evidence" value="ECO:0007669"/>
    <property type="project" value="TreeGrafter"/>
</dbReference>
<gene>
    <name evidence="4" type="ORF">CBYS24578_00001687</name>
</gene>
<dbReference type="GO" id="GO:0102522">
    <property type="term" value="F:tRNA 4-demethylwyosine alpha-amino-alpha-carboxypropyltransferase activity"/>
    <property type="evidence" value="ECO:0007669"/>
    <property type="project" value="UniProtKB-EC"/>
</dbReference>
<dbReference type="OrthoDB" id="2387925at2759"/>